<dbReference type="Proteomes" id="UP000728032">
    <property type="component" value="Unassembled WGS sequence"/>
</dbReference>
<accession>A0A7R9LJJ5</accession>
<organism evidence="2">
    <name type="scientific">Oppiella nova</name>
    <dbReference type="NCBI Taxonomy" id="334625"/>
    <lineage>
        <taxon>Eukaryota</taxon>
        <taxon>Metazoa</taxon>
        <taxon>Ecdysozoa</taxon>
        <taxon>Arthropoda</taxon>
        <taxon>Chelicerata</taxon>
        <taxon>Arachnida</taxon>
        <taxon>Acari</taxon>
        <taxon>Acariformes</taxon>
        <taxon>Sarcoptiformes</taxon>
        <taxon>Oribatida</taxon>
        <taxon>Brachypylina</taxon>
        <taxon>Oppioidea</taxon>
        <taxon>Oppiidae</taxon>
        <taxon>Oppiella</taxon>
    </lineage>
</organism>
<dbReference type="InterPro" id="IPR000836">
    <property type="entry name" value="PRTase_dom"/>
</dbReference>
<sequence>MAIGEPLPDSSSMVNSTGRGFCPALKRWLAMSLDQNYDNCLIRSHRTTSRSDFIFYADRLVSKLLDPFGCGGRAESVAIEGHRRADAYGCHISHLEYIKKSICGVSIVRSGEAMEKGLRDCCQSIRKPFYD</sequence>
<keyword evidence="3" id="KW-1185">Reference proteome</keyword>
<protein>
    <recommendedName>
        <fullName evidence="1">Phosphoribosyltransferase domain-containing protein</fullName>
    </recommendedName>
</protein>
<dbReference type="OrthoDB" id="106623at2759"/>
<dbReference type="InterPro" id="IPR029057">
    <property type="entry name" value="PRTase-like"/>
</dbReference>
<feature type="domain" description="Phosphoribosyltransferase" evidence="1">
    <location>
        <begin position="42"/>
        <end position="126"/>
    </location>
</feature>
<gene>
    <name evidence="2" type="ORF">ONB1V03_LOCUS3741</name>
</gene>
<evidence type="ECO:0000313" key="3">
    <source>
        <dbReference type="Proteomes" id="UP000728032"/>
    </source>
</evidence>
<reference evidence="2" key="1">
    <citation type="submission" date="2020-11" db="EMBL/GenBank/DDBJ databases">
        <authorList>
            <person name="Tran Van P."/>
        </authorList>
    </citation>
    <scope>NUCLEOTIDE SEQUENCE</scope>
</reference>
<dbReference type="EMBL" id="OC915991">
    <property type="protein sequence ID" value="CAD7642707.1"/>
    <property type="molecule type" value="Genomic_DNA"/>
</dbReference>
<evidence type="ECO:0000259" key="1">
    <source>
        <dbReference type="Pfam" id="PF14681"/>
    </source>
</evidence>
<dbReference type="Gene3D" id="3.40.50.2020">
    <property type="match status" value="1"/>
</dbReference>
<dbReference type="EMBL" id="CAJPVJ010001166">
    <property type="protein sequence ID" value="CAG2164181.1"/>
    <property type="molecule type" value="Genomic_DNA"/>
</dbReference>
<proteinExistence type="predicted"/>
<evidence type="ECO:0000313" key="2">
    <source>
        <dbReference type="EMBL" id="CAD7642707.1"/>
    </source>
</evidence>
<dbReference type="AlphaFoldDB" id="A0A7R9LJJ5"/>
<dbReference type="Pfam" id="PF14681">
    <property type="entry name" value="UPRTase"/>
    <property type="match status" value="1"/>
</dbReference>
<name>A0A7R9LJJ5_9ACAR</name>